<gene>
    <name evidence="1" type="ORF">Pint_32848</name>
</gene>
<name>A0ACC0X9B2_9ROSI</name>
<keyword evidence="2" id="KW-1185">Reference proteome</keyword>
<evidence type="ECO:0000313" key="1">
    <source>
        <dbReference type="EMBL" id="KAJ0011304.1"/>
    </source>
</evidence>
<reference evidence="2" key="1">
    <citation type="journal article" date="2023" name="G3 (Bethesda)">
        <title>Genome assembly and association tests identify interacting loci associated with vigor, precocity, and sex in interspecific pistachio rootstocks.</title>
        <authorList>
            <person name="Palmer W."/>
            <person name="Jacygrad E."/>
            <person name="Sagayaradj S."/>
            <person name="Cavanaugh K."/>
            <person name="Han R."/>
            <person name="Bertier L."/>
            <person name="Beede B."/>
            <person name="Kafkas S."/>
            <person name="Golino D."/>
            <person name="Preece J."/>
            <person name="Michelmore R."/>
        </authorList>
    </citation>
    <scope>NUCLEOTIDE SEQUENCE [LARGE SCALE GENOMIC DNA]</scope>
</reference>
<dbReference type="EMBL" id="CM047749">
    <property type="protein sequence ID" value="KAJ0011304.1"/>
    <property type="molecule type" value="Genomic_DNA"/>
</dbReference>
<sequence length="230" mass="25824">MEKSHTTKTEDSTPTEAHQFISATASCIEKELVNEQYQTGGLRETKDLSQTIGLFRKYLHAKAQPNLGKINKEESEAIKRKSPPVGHPLVPPLFGCNFARRPSFLEQKLLPAVGGDPTEANSAEAKSSKEQLTIFYGCTVHVEAIMLLAGENNLSKQKPESKIPVNYSIFNQFASSYKQKKKKNGNIQLINVETFQLQEGCHFNIFLKNVVKGKFIHLNFRISRNNNSNM</sequence>
<comment type="caution">
    <text evidence="1">The sequence shown here is derived from an EMBL/GenBank/DDBJ whole genome shotgun (WGS) entry which is preliminary data.</text>
</comment>
<evidence type="ECO:0000313" key="2">
    <source>
        <dbReference type="Proteomes" id="UP001163603"/>
    </source>
</evidence>
<dbReference type="Proteomes" id="UP001163603">
    <property type="component" value="Chromosome 14"/>
</dbReference>
<proteinExistence type="predicted"/>
<accession>A0ACC0X9B2</accession>
<protein>
    <submittedName>
        <fullName evidence="1">Uncharacterized protein</fullName>
    </submittedName>
</protein>
<organism evidence="1 2">
    <name type="scientific">Pistacia integerrima</name>
    <dbReference type="NCBI Taxonomy" id="434235"/>
    <lineage>
        <taxon>Eukaryota</taxon>
        <taxon>Viridiplantae</taxon>
        <taxon>Streptophyta</taxon>
        <taxon>Embryophyta</taxon>
        <taxon>Tracheophyta</taxon>
        <taxon>Spermatophyta</taxon>
        <taxon>Magnoliopsida</taxon>
        <taxon>eudicotyledons</taxon>
        <taxon>Gunneridae</taxon>
        <taxon>Pentapetalae</taxon>
        <taxon>rosids</taxon>
        <taxon>malvids</taxon>
        <taxon>Sapindales</taxon>
        <taxon>Anacardiaceae</taxon>
        <taxon>Pistacia</taxon>
    </lineage>
</organism>